<evidence type="ECO:0000256" key="3">
    <source>
        <dbReference type="ARBA" id="ARBA00007866"/>
    </source>
</evidence>
<comment type="similarity">
    <text evidence="3">Belongs to the cytochrome c oxidase subunit 2 family.</text>
</comment>
<keyword evidence="12 17" id="KW-0472">Membrane</keyword>
<evidence type="ECO:0000256" key="1">
    <source>
        <dbReference type="ARBA" id="ARBA00004418"/>
    </source>
</evidence>
<dbReference type="InterPro" id="IPR006333">
    <property type="entry name" value="Cyt_o_ubiquinol_oxidase_su2"/>
</dbReference>
<name>A0A1H7K1Y3_9BURK</name>
<dbReference type="PROSITE" id="PS50999">
    <property type="entry name" value="COX2_TM"/>
    <property type="match status" value="1"/>
</dbReference>
<evidence type="ECO:0000256" key="2">
    <source>
        <dbReference type="ARBA" id="ARBA00004651"/>
    </source>
</evidence>
<dbReference type="Pfam" id="PF06481">
    <property type="entry name" value="COX_ARM"/>
    <property type="match status" value="1"/>
</dbReference>
<evidence type="ECO:0000256" key="16">
    <source>
        <dbReference type="SAM" id="MobiDB-lite"/>
    </source>
</evidence>
<dbReference type="SUPFAM" id="SSF81464">
    <property type="entry name" value="Cytochrome c oxidase subunit II-like, transmembrane region"/>
    <property type="match status" value="1"/>
</dbReference>
<dbReference type="AlphaFoldDB" id="A0A1H7K1Y3"/>
<keyword evidence="8" id="KW-0732">Signal</keyword>
<comment type="subcellular location">
    <subcellularLocation>
        <location evidence="2">Cell membrane</location>
        <topology evidence="2">Multi-pass membrane protein</topology>
    </subcellularLocation>
    <subcellularLocation>
        <location evidence="1">Periplasm</location>
    </subcellularLocation>
</comment>
<evidence type="ECO:0000256" key="12">
    <source>
        <dbReference type="ARBA" id="ARBA00023136"/>
    </source>
</evidence>
<keyword evidence="11" id="KW-0560">Oxidoreductase</keyword>
<dbReference type="GO" id="GO:0005507">
    <property type="term" value="F:copper ion binding"/>
    <property type="evidence" value="ECO:0007669"/>
    <property type="project" value="InterPro"/>
</dbReference>
<sequence length="350" mass="37631">MRNPAIRKQPATGPDPTPGRPSPWRHFPPTRALRLAGSAGRAAAVGAAALLGGCNMALMSPQGDIGVQEKNLILIALGLMLLVVIPVIALTLIFAWRYRASNTRATYAPKWSHSTAIEVVVWSIPCVIVVTLAVLIWRTTHSLDPYRPIESQTKPVRVEVVALNWKWLFIYPDYGVASVNQLAIPVDTPIDFRITAESLMNSFFVPQLGSQVYAMSGMQTQLHLIANQPGVYAGRSAAFSGPGFSDMHFDTLATSRADFDAWIARAKASPLALDKAAYNALEQPSAKAPVALYGSVMPRLFDGVVNQYMRGMPRDPMCGTAAAALPAAPSPALTPDHARAPQPVRAAAES</sequence>
<dbReference type="STRING" id="416943.SAMN05445871_2209"/>
<feature type="transmembrane region" description="Helical" evidence="17">
    <location>
        <begin position="116"/>
        <end position="137"/>
    </location>
</feature>
<dbReference type="InterPro" id="IPR008972">
    <property type="entry name" value="Cupredoxin"/>
</dbReference>
<evidence type="ECO:0000256" key="17">
    <source>
        <dbReference type="SAM" id="Phobius"/>
    </source>
</evidence>
<evidence type="ECO:0000256" key="5">
    <source>
        <dbReference type="ARBA" id="ARBA00022475"/>
    </source>
</evidence>
<dbReference type="SUPFAM" id="SSF49503">
    <property type="entry name" value="Cupredoxins"/>
    <property type="match status" value="1"/>
</dbReference>
<evidence type="ECO:0000256" key="4">
    <source>
        <dbReference type="ARBA" id="ARBA00022448"/>
    </source>
</evidence>
<dbReference type="CDD" id="cd04212">
    <property type="entry name" value="CuRO_UO_II"/>
    <property type="match status" value="1"/>
</dbReference>
<keyword evidence="10 17" id="KW-1133">Transmembrane helix</keyword>
<evidence type="ECO:0000256" key="9">
    <source>
        <dbReference type="ARBA" id="ARBA00022982"/>
    </source>
</evidence>
<evidence type="ECO:0000256" key="10">
    <source>
        <dbReference type="ARBA" id="ARBA00022989"/>
    </source>
</evidence>
<dbReference type="InterPro" id="IPR036257">
    <property type="entry name" value="Cyt_c_oxidase_su2_TM_sf"/>
</dbReference>
<protein>
    <recommendedName>
        <fullName evidence="15">Ubiquinol oxidase polypeptide II</fullName>
    </recommendedName>
</protein>
<keyword evidence="7 17" id="KW-0812">Transmembrane</keyword>
<evidence type="ECO:0000256" key="7">
    <source>
        <dbReference type="ARBA" id="ARBA00022692"/>
    </source>
</evidence>
<feature type="transmembrane region" description="Helical" evidence="17">
    <location>
        <begin position="42"/>
        <end position="60"/>
    </location>
</feature>
<dbReference type="InterPro" id="IPR002429">
    <property type="entry name" value="CcO_II-like_C"/>
</dbReference>
<keyword evidence="6" id="KW-0679">Respiratory chain</keyword>
<keyword evidence="21" id="KW-1185">Reference proteome</keyword>
<evidence type="ECO:0000259" key="19">
    <source>
        <dbReference type="PROSITE" id="PS50999"/>
    </source>
</evidence>
<dbReference type="InterPro" id="IPR011759">
    <property type="entry name" value="Cyt_c_oxidase_su2_TM_dom"/>
</dbReference>
<proteinExistence type="inferred from homology"/>
<keyword evidence="9" id="KW-0249">Electron transport</keyword>
<organism evidence="20 21">
    <name type="scientific">Paraburkholderia caballeronis</name>
    <dbReference type="NCBI Taxonomy" id="416943"/>
    <lineage>
        <taxon>Bacteria</taxon>
        <taxon>Pseudomonadati</taxon>
        <taxon>Pseudomonadota</taxon>
        <taxon>Betaproteobacteria</taxon>
        <taxon>Burkholderiales</taxon>
        <taxon>Burkholderiaceae</taxon>
        <taxon>Paraburkholderia</taxon>
    </lineage>
</organism>
<evidence type="ECO:0000259" key="18">
    <source>
        <dbReference type="PROSITE" id="PS50857"/>
    </source>
</evidence>
<keyword evidence="14" id="KW-0449">Lipoprotein</keyword>
<dbReference type="GO" id="GO:0004129">
    <property type="term" value="F:cytochrome-c oxidase activity"/>
    <property type="evidence" value="ECO:0007669"/>
    <property type="project" value="InterPro"/>
</dbReference>
<dbReference type="Gene3D" id="1.10.287.90">
    <property type="match status" value="1"/>
</dbReference>
<accession>A0A1H7K1Y3</accession>
<reference evidence="21" key="1">
    <citation type="submission" date="2016-10" db="EMBL/GenBank/DDBJ databases">
        <authorList>
            <person name="Varghese N."/>
            <person name="Submissions S."/>
        </authorList>
    </citation>
    <scope>NUCLEOTIDE SEQUENCE [LARGE SCALE GENOMIC DNA]</scope>
    <source>
        <strain evidence="21">LMG 26416</strain>
    </source>
</reference>
<dbReference type="Gene3D" id="2.60.40.420">
    <property type="entry name" value="Cupredoxins - blue copper proteins"/>
    <property type="match status" value="1"/>
</dbReference>
<feature type="domain" description="Cytochrome oxidase subunit II transmembrane region profile" evidence="19">
    <location>
        <begin position="50"/>
        <end position="147"/>
    </location>
</feature>
<dbReference type="GO" id="GO:0009486">
    <property type="term" value="F:cytochrome bo3 ubiquinol oxidase activity"/>
    <property type="evidence" value="ECO:0007669"/>
    <property type="project" value="InterPro"/>
</dbReference>
<dbReference type="GO" id="GO:0042597">
    <property type="term" value="C:periplasmic space"/>
    <property type="evidence" value="ECO:0007669"/>
    <property type="project" value="UniProtKB-SubCell"/>
</dbReference>
<dbReference type="InterPro" id="IPR010514">
    <property type="entry name" value="COX_ARM"/>
</dbReference>
<dbReference type="Pfam" id="PF00116">
    <property type="entry name" value="COX2"/>
    <property type="match status" value="1"/>
</dbReference>
<dbReference type="PANTHER" id="PTHR22888">
    <property type="entry name" value="CYTOCHROME C OXIDASE, SUBUNIT II"/>
    <property type="match status" value="1"/>
</dbReference>
<evidence type="ECO:0000256" key="14">
    <source>
        <dbReference type="ARBA" id="ARBA00023288"/>
    </source>
</evidence>
<dbReference type="InterPro" id="IPR034227">
    <property type="entry name" value="CuRO_UO_II"/>
</dbReference>
<evidence type="ECO:0000313" key="21">
    <source>
        <dbReference type="Proteomes" id="UP000199120"/>
    </source>
</evidence>
<evidence type="ECO:0000313" key="20">
    <source>
        <dbReference type="EMBL" id="SEK79895.1"/>
    </source>
</evidence>
<dbReference type="PROSITE" id="PS50857">
    <property type="entry name" value="COX2_CUA"/>
    <property type="match status" value="1"/>
</dbReference>
<dbReference type="NCBIfam" id="TIGR01433">
    <property type="entry name" value="CyoA"/>
    <property type="match status" value="1"/>
</dbReference>
<dbReference type="PANTHER" id="PTHR22888:SF18">
    <property type="entry name" value="CYTOCHROME BO(3) UBIQUINOL OXIDASE SUBUNIT 2"/>
    <property type="match status" value="1"/>
</dbReference>
<gene>
    <name evidence="20" type="ORF">SAMN05192542_103513</name>
</gene>
<feature type="region of interest" description="Disordered" evidence="16">
    <location>
        <begin position="328"/>
        <end position="350"/>
    </location>
</feature>
<evidence type="ECO:0000256" key="6">
    <source>
        <dbReference type="ARBA" id="ARBA00022660"/>
    </source>
</evidence>
<dbReference type="GO" id="GO:0042773">
    <property type="term" value="P:ATP synthesis coupled electron transport"/>
    <property type="evidence" value="ECO:0007669"/>
    <property type="project" value="TreeGrafter"/>
</dbReference>
<keyword evidence="13" id="KW-0564">Palmitate</keyword>
<feature type="transmembrane region" description="Helical" evidence="17">
    <location>
        <begin position="72"/>
        <end position="96"/>
    </location>
</feature>
<evidence type="ECO:0000256" key="8">
    <source>
        <dbReference type="ARBA" id="ARBA00022729"/>
    </source>
</evidence>
<keyword evidence="5" id="KW-1003">Cell membrane</keyword>
<evidence type="ECO:0000256" key="11">
    <source>
        <dbReference type="ARBA" id="ARBA00023002"/>
    </source>
</evidence>
<dbReference type="EMBL" id="FOAJ01000003">
    <property type="protein sequence ID" value="SEK79895.1"/>
    <property type="molecule type" value="Genomic_DNA"/>
</dbReference>
<keyword evidence="4" id="KW-0813">Transport</keyword>
<evidence type="ECO:0000256" key="13">
    <source>
        <dbReference type="ARBA" id="ARBA00023139"/>
    </source>
</evidence>
<evidence type="ECO:0000256" key="15">
    <source>
        <dbReference type="ARBA" id="ARBA00030198"/>
    </source>
</evidence>
<feature type="region of interest" description="Disordered" evidence="16">
    <location>
        <begin position="1"/>
        <end position="26"/>
    </location>
</feature>
<dbReference type="GO" id="GO:0005886">
    <property type="term" value="C:plasma membrane"/>
    <property type="evidence" value="ECO:0007669"/>
    <property type="project" value="UniProtKB-SubCell"/>
</dbReference>
<dbReference type="OrthoDB" id="9783445at2"/>
<dbReference type="GO" id="GO:0016682">
    <property type="term" value="F:oxidoreductase activity, acting on diphenols and related substances as donors, oxygen as acceptor"/>
    <property type="evidence" value="ECO:0007669"/>
    <property type="project" value="InterPro"/>
</dbReference>
<dbReference type="InterPro" id="IPR045187">
    <property type="entry name" value="CcO_II"/>
</dbReference>
<feature type="domain" description="Cytochrome oxidase subunit II copper A binding" evidence="18">
    <location>
        <begin position="153"/>
        <end position="265"/>
    </location>
</feature>
<dbReference type="Proteomes" id="UP000199120">
    <property type="component" value="Unassembled WGS sequence"/>
</dbReference>